<dbReference type="PROSITE" id="PS50053">
    <property type="entry name" value="UBIQUITIN_2"/>
    <property type="match status" value="1"/>
</dbReference>
<reference evidence="2" key="1">
    <citation type="submission" date="2021-06" db="EMBL/GenBank/DDBJ databases">
        <authorList>
            <person name="Rolland C."/>
        </authorList>
    </citation>
    <scope>NUCLEOTIDE SEQUENCE</scope>
    <source>
        <strain evidence="2">347.936635</strain>
    </source>
</reference>
<dbReference type="InterPro" id="IPR029071">
    <property type="entry name" value="Ubiquitin-like_domsf"/>
</dbReference>
<evidence type="ECO:0000259" key="1">
    <source>
        <dbReference type="PROSITE" id="PS50053"/>
    </source>
</evidence>
<evidence type="ECO:0000313" key="2">
    <source>
        <dbReference type="EMBL" id="QYA18449.1"/>
    </source>
</evidence>
<dbReference type="SUPFAM" id="SSF54236">
    <property type="entry name" value="Ubiquitin-like"/>
    <property type="match status" value="1"/>
</dbReference>
<dbReference type="Pfam" id="PF00240">
    <property type="entry name" value="ubiquitin"/>
    <property type="match status" value="1"/>
</dbReference>
<gene>
    <name evidence="2" type="ORF">KOM_12_180</name>
</gene>
<dbReference type="CDD" id="cd17039">
    <property type="entry name" value="Ubl_ubiquitin_like"/>
    <property type="match status" value="1"/>
</dbReference>
<proteinExistence type="predicted"/>
<sequence>MTAIPEELIAIIETKKHVMSKMDITVKYITGQTKVYDNFEASDYIIRLKERIQFTEGTPIDFQQMIYQNKKLDDMATFQDVGITPSSIDKTIYVCYKLGRYNKN</sequence>
<name>A0A8F8KLA6_9VIRU</name>
<dbReference type="Gene3D" id="3.10.20.90">
    <property type="entry name" value="Phosphatidylinositol 3-kinase Catalytic Subunit, Chain A, domain 1"/>
    <property type="match status" value="1"/>
</dbReference>
<dbReference type="InterPro" id="IPR000626">
    <property type="entry name" value="Ubiquitin-like_dom"/>
</dbReference>
<dbReference type="EMBL" id="MZ420154">
    <property type="protein sequence ID" value="QYA18449.1"/>
    <property type="molecule type" value="Genomic_DNA"/>
</dbReference>
<organism evidence="2">
    <name type="scientific">Clandestinovirus</name>
    <dbReference type="NCBI Taxonomy" id="2831644"/>
    <lineage>
        <taxon>Viruses</taxon>
    </lineage>
</organism>
<dbReference type="SMART" id="SM00213">
    <property type="entry name" value="UBQ"/>
    <property type="match status" value="1"/>
</dbReference>
<feature type="domain" description="Ubiquitin-like" evidence="1">
    <location>
        <begin position="22"/>
        <end position="87"/>
    </location>
</feature>
<protein>
    <submittedName>
        <fullName evidence="2">Ubiquitin-like protein</fullName>
    </submittedName>
</protein>
<accession>A0A8F8KLA6</accession>